<dbReference type="Proteomes" id="UP000271098">
    <property type="component" value="Unassembled WGS sequence"/>
</dbReference>
<gene>
    <name evidence="1" type="ORF">GPUH_LOCUS5567</name>
</gene>
<evidence type="ECO:0000313" key="1">
    <source>
        <dbReference type="EMBL" id="VDK51316.1"/>
    </source>
</evidence>
<evidence type="ECO:0000313" key="2">
    <source>
        <dbReference type="Proteomes" id="UP000271098"/>
    </source>
</evidence>
<evidence type="ECO:0000313" key="3">
    <source>
        <dbReference type="WBParaSite" id="GPUH_0000557401-mRNA-1"/>
    </source>
</evidence>
<sequence length="121" mass="13477">MDWPKDSDVIVVQQVNSEKIAEDSLHDLLNLTDKEPANLDYTVPISTVDLSKLDDDFFAGDLLTSANEYVITELHFACSQVLSGDNGFQKAILTFCISAIFSKLLDFQHRALVVSETMQHA</sequence>
<reference evidence="1 2" key="2">
    <citation type="submission" date="2018-11" db="EMBL/GenBank/DDBJ databases">
        <authorList>
            <consortium name="Pathogen Informatics"/>
        </authorList>
    </citation>
    <scope>NUCLEOTIDE SEQUENCE [LARGE SCALE GENOMIC DNA]</scope>
</reference>
<dbReference type="WBParaSite" id="GPUH_0000557401-mRNA-1">
    <property type="protein sequence ID" value="GPUH_0000557401-mRNA-1"/>
    <property type="gene ID" value="GPUH_0000557401"/>
</dbReference>
<name>A0A183DA25_9BILA</name>
<dbReference type="EMBL" id="UYRT01011996">
    <property type="protein sequence ID" value="VDK51316.1"/>
    <property type="molecule type" value="Genomic_DNA"/>
</dbReference>
<organism evidence="3">
    <name type="scientific">Gongylonema pulchrum</name>
    <dbReference type="NCBI Taxonomy" id="637853"/>
    <lineage>
        <taxon>Eukaryota</taxon>
        <taxon>Metazoa</taxon>
        <taxon>Ecdysozoa</taxon>
        <taxon>Nematoda</taxon>
        <taxon>Chromadorea</taxon>
        <taxon>Rhabditida</taxon>
        <taxon>Spirurina</taxon>
        <taxon>Spiruromorpha</taxon>
        <taxon>Spiruroidea</taxon>
        <taxon>Gongylonematidae</taxon>
        <taxon>Gongylonema</taxon>
    </lineage>
</organism>
<dbReference type="AlphaFoldDB" id="A0A183DA25"/>
<proteinExistence type="predicted"/>
<keyword evidence="2" id="KW-1185">Reference proteome</keyword>
<accession>A0A183DA25</accession>
<reference evidence="3" key="1">
    <citation type="submission" date="2016-06" db="UniProtKB">
        <authorList>
            <consortium name="WormBaseParasite"/>
        </authorList>
    </citation>
    <scope>IDENTIFICATION</scope>
</reference>
<protein>
    <submittedName>
        <fullName evidence="3">Myosin motor domain-containing protein</fullName>
    </submittedName>
</protein>